<feature type="domain" description="C2H2-type" evidence="9">
    <location>
        <begin position="23"/>
        <end position="50"/>
    </location>
</feature>
<feature type="compositionally biased region" description="Basic residues" evidence="8">
    <location>
        <begin position="81"/>
        <end position="90"/>
    </location>
</feature>
<evidence type="ECO:0000256" key="7">
    <source>
        <dbReference type="PROSITE-ProRule" id="PRU00042"/>
    </source>
</evidence>
<sequence>MLAVKHAQPPTHFTMERPTNDFFTCQYCADQFKREDHLRRHELSHRSPKFKCVHEGCGKSFHRNDVLKRHQLVHRPEPEKRKRACRKRVAARGSTSRSPPVSNSSQGGCSPEPASSVSKSPPASTQLFPAPAPWIQIGPFLGSNDHPAMMNNFAISPWLTHNTYPELLDHPQQPSTTTVNDCTQMCVERAFQTTLSRLPFVHSSALEDSELPRELHLAIAAVGARDLDGNRGFGTDFFYESEQLLQQANSSNQLRRLQTQVLLIDFATWSGNETLRQWAIKEQQVVAMAIKHLLLEPQSLLQSGWSKWLHAEELKRTLFAFYSLSISSAVLLGTQIPLSSRHLGLAFPCSDSLWRARNEVEWARQLPLWEPDLELTLTFPNAVHTFLTGNIGFIQNDLTNLSLFSQHVVLCAIIEAIESSRRFPLNYSSIEGWISGSISTFSSRTHFLQILKLWNDFYQQPFEGSWNHGDHARPRLESVMLFKFVVDKLTNSDAPIDNPDIRFAADQAADSLLCASKVGIMEIPNNVALSLSPSALSIATSLAETMNRWLHRLDSSSIAGIMDPADAEIVGKIREAVANSVLSVSHPNFQPIMPAFDDLKALAARSVELWSIMLGNSQWVPDMPSPSQSVI</sequence>
<dbReference type="GO" id="GO:0008270">
    <property type="term" value="F:zinc ion binding"/>
    <property type="evidence" value="ECO:0007669"/>
    <property type="project" value="UniProtKB-KW"/>
</dbReference>
<evidence type="ECO:0000256" key="2">
    <source>
        <dbReference type="ARBA" id="ARBA00022723"/>
    </source>
</evidence>
<comment type="subcellular location">
    <subcellularLocation>
        <location evidence="1">Nucleus</location>
    </subcellularLocation>
</comment>
<dbReference type="InterPro" id="IPR007219">
    <property type="entry name" value="XnlR_reg_dom"/>
</dbReference>
<dbReference type="AlphaFoldDB" id="A0A517KXU3"/>
<evidence type="ECO:0000256" key="1">
    <source>
        <dbReference type="ARBA" id="ARBA00004123"/>
    </source>
</evidence>
<dbReference type="PROSITE" id="PS50157">
    <property type="entry name" value="ZINC_FINGER_C2H2_2"/>
    <property type="match status" value="2"/>
</dbReference>
<feature type="compositionally biased region" description="Low complexity" evidence="8">
    <location>
        <begin position="91"/>
        <end position="124"/>
    </location>
</feature>
<dbReference type="PANTHER" id="PTHR40626:SF11">
    <property type="entry name" value="ZINC FINGER PROTEIN YPR022C"/>
    <property type="match status" value="1"/>
</dbReference>
<evidence type="ECO:0000313" key="10">
    <source>
        <dbReference type="EMBL" id="QDS68199.1"/>
    </source>
</evidence>
<evidence type="ECO:0000256" key="6">
    <source>
        <dbReference type="ARBA" id="ARBA00023242"/>
    </source>
</evidence>
<dbReference type="Pfam" id="PF04082">
    <property type="entry name" value="Fungal_trans"/>
    <property type="match status" value="1"/>
</dbReference>
<gene>
    <name evidence="10" type="ORF">FKW77_010543</name>
</gene>
<protein>
    <recommendedName>
        <fullName evidence="9">C2H2-type domain-containing protein</fullName>
    </recommendedName>
</protein>
<keyword evidence="3" id="KW-0677">Repeat</keyword>
<accession>A0A517KXU3</accession>
<feature type="compositionally biased region" description="Basic and acidic residues" evidence="8">
    <location>
        <begin position="68"/>
        <end position="80"/>
    </location>
</feature>
<dbReference type="PANTHER" id="PTHR40626">
    <property type="entry name" value="MIP31509P"/>
    <property type="match status" value="1"/>
</dbReference>
<dbReference type="GO" id="GO:0000981">
    <property type="term" value="F:DNA-binding transcription factor activity, RNA polymerase II-specific"/>
    <property type="evidence" value="ECO:0007669"/>
    <property type="project" value="InterPro"/>
</dbReference>
<dbReference type="STRING" id="50376.A0A517KXU3"/>
<dbReference type="PROSITE" id="PS00028">
    <property type="entry name" value="ZINC_FINGER_C2H2_1"/>
    <property type="match status" value="2"/>
</dbReference>
<keyword evidence="5" id="KW-0862">Zinc</keyword>
<evidence type="ECO:0000313" key="11">
    <source>
        <dbReference type="Proteomes" id="UP000316270"/>
    </source>
</evidence>
<evidence type="ECO:0000256" key="3">
    <source>
        <dbReference type="ARBA" id="ARBA00022737"/>
    </source>
</evidence>
<dbReference type="EMBL" id="CP042185">
    <property type="protein sequence ID" value="QDS68199.1"/>
    <property type="molecule type" value="Genomic_DNA"/>
</dbReference>
<evidence type="ECO:0000256" key="8">
    <source>
        <dbReference type="SAM" id="MobiDB-lite"/>
    </source>
</evidence>
<dbReference type="GO" id="GO:0006351">
    <property type="term" value="P:DNA-templated transcription"/>
    <property type="evidence" value="ECO:0007669"/>
    <property type="project" value="InterPro"/>
</dbReference>
<dbReference type="GO" id="GO:0000785">
    <property type="term" value="C:chromatin"/>
    <property type="evidence" value="ECO:0007669"/>
    <property type="project" value="TreeGrafter"/>
</dbReference>
<evidence type="ECO:0000259" key="9">
    <source>
        <dbReference type="PROSITE" id="PS50157"/>
    </source>
</evidence>
<keyword evidence="11" id="KW-1185">Reference proteome</keyword>
<keyword evidence="6" id="KW-0539">Nucleus</keyword>
<dbReference type="InterPro" id="IPR036236">
    <property type="entry name" value="Znf_C2H2_sf"/>
</dbReference>
<dbReference type="SUPFAM" id="SSF57667">
    <property type="entry name" value="beta-beta-alpha zinc fingers"/>
    <property type="match status" value="1"/>
</dbReference>
<dbReference type="InterPro" id="IPR013087">
    <property type="entry name" value="Znf_C2H2_type"/>
</dbReference>
<dbReference type="GO" id="GO:0000978">
    <property type="term" value="F:RNA polymerase II cis-regulatory region sequence-specific DNA binding"/>
    <property type="evidence" value="ECO:0007669"/>
    <property type="project" value="InterPro"/>
</dbReference>
<dbReference type="InterPro" id="IPR051059">
    <property type="entry name" value="VerF-like"/>
</dbReference>
<proteinExistence type="predicted"/>
<dbReference type="OrthoDB" id="6077919at2759"/>
<evidence type="ECO:0000256" key="4">
    <source>
        <dbReference type="ARBA" id="ARBA00022771"/>
    </source>
</evidence>
<name>A0A517KXU3_9PEZI</name>
<dbReference type="Proteomes" id="UP000316270">
    <property type="component" value="Chromosome 1"/>
</dbReference>
<dbReference type="Gene3D" id="3.30.160.60">
    <property type="entry name" value="Classic Zinc Finger"/>
    <property type="match status" value="1"/>
</dbReference>
<feature type="domain" description="C2H2-type" evidence="9">
    <location>
        <begin position="50"/>
        <end position="79"/>
    </location>
</feature>
<dbReference type="SMART" id="SM00355">
    <property type="entry name" value="ZnF_C2H2"/>
    <property type="match status" value="2"/>
</dbReference>
<evidence type="ECO:0000256" key="5">
    <source>
        <dbReference type="ARBA" id="ARBA00022833"/>
    </source>
</evidence>
<feature type="region of interest" description="Disordered" evidence="8">
    <location>
        <begin position="68"/>
        <end position="125"/>
    </location>
</feature>
<reference evidence="10 11" key="1">
    <citation type="submission" date="2019-07" db="EMBL/GenBank/DDBJ databases">
        <title>Finished genome of Venturia effusa.</title>
        <authorList>
            <person name="Young C.A."/>
            <person name="Cox M.P."/>
            <person name="Ganley A.R.D."/>
            <person name="David W.J."/>
        </authorList>
    </citation>
    <scope>NUCLEOTIDE SEQUENCE [LARGE SCALE GENOMIC DNA]</scope>
    <source>
        <strain evidence="11">albino</strain>
    </source>
</reference>
<dbReference type="GO" id="GO:0005634">
    <property type="term" value="C:nucleus"/>
    <property type="evidence" value="ECO:0007669"/>
    <property type="project" value="UniProtKB-SubCell"/>
</dbReference>
<keyword evidence="4 7" id="KW-0863">Zinc-finger</keyword>
<keyword evidence="2" id="KW-0479">Metal-binding</keyword>
<organism evidence="10 11">
    <name type="scientific">Venturia effusa</name>
    <dbReference type="NCBI Taxonomy" id="50376"/>
    <lineage>
        <taxon>Eukaryota</taxon>
        <taxon>Fungi</taxon>
        <taxon>Dikarya</taxon>
        <taxon>Ascomycota</taxon>
        <taxon>Pezizomycotina</taxon>
        <taxon>Dothideomycetes</taxon>
        <taxon>Pleosporomycetidae</taxon>
        <taxon>Venturiales</taxon>
        <taxon>Venturiaceae</taxon>
        <taxon>Venturia</taxon>
    </lineage>
</organism>